<gene>
    <name evidence="2" type="ORF">COS78_01105</name>
</gene>
<dbReference type="AlphaFoldDB" id="A0A2M7ASS6"/>
<organism evidence="2 3">
    <name type="scientific">Candidatus Shapirobacteria bacterium CG06_land_8_20_14_3_00_40_12</name>
    <dbReference type="NCBI Taxonomy" id="1974881"/>
    <lineage>
        <taxon>Bacteria</taxon>
        <taxon>Candidatus Shapironibacteriota</taxon>
    </lineage>
</organism>
<keyword evidence="1" id="KW-0812">Transmembrane</keyword>
<keyword evidence="1" id="KW-0472">Membrane</keyword>
<accession>A0A2M7ASS6</accession>
<protein>
    <submittedName>
        <fullName evidence="2">Uncharacterized protein</fullName>
    </submittedName>
</protein>
<proteinExistence type="predicted"/>
<comment type="caution">
    <text evidence="2">The sequence shown here is derived from an EMBL/GenBank/DDBJ whole genome shotgun (WGS) entry which is preliminary data.</text>
</comment>
<dbReference type="Proteomes" id="UP000231407">
    <property type="component" value="Unassembled WGS sequence"/>
</dbReference>
<evidence type="ECO:0000313" key="2">
    <source>
        <dbReference type="EMBL" id="PIU73671.1"/>
    </source>
</evidence>
<evidence type="ECO:0000313" key="3">
    <source>
        <dbReference type="Proteomes" id="UP000231407"/>
    </source>
</evidence>
<dbReference type="EMBL" id="PEWA01000014">
    <property type="protein sequence ID" value="PIU73671.1"/>
    <property type="molecule type" value="Genomic_DNA"/>
</dbReference>
<name>A0A2M7ASS6_9BACT</name>
<sequence>MRRIGWMVLVVDLILLNVAVGWWLFGKQGPTEVAVTTKDGCLVECQAVIDQKIAAIPTPNCNCVVPSPILIKGSISKKKSTVYVPVNGSGSVLSTKWTDVAGTEFYFNPDDYPGLKEAYFEVNMKLLNGNGTAFSRLFDATAGIEVWGSEVTTSSQAFVSVVSGKLTLRSGYHLYRVQVKSLTADTTVFNSGRIKLVVVEN</sequence>
<feature type="transmembrane region" description="Helical" evidence="1">
    <location>
        <begin position="7"/>
        <end position="25"/>
    </location>
</feature>
<evidence type="ECO:0000256" key="1">
    <source>
        <dbReference type="SAM" id="Phobius"/>
    </source>
</evidence>
<reference evidence="3" key="1">
    <citation type="submission" date="2017-09" db="EMBL/GenBank/DDBJ databases">
        <title>Depth-based differentiation of microbial function through sediment-hosted aquifers and enrichment of novel symbionts in the deep terrestrial subsurface.</title>
        <authorList>
            <person name="Probst A.J."/>
            <person name="Ladd B."/>
            <person name="Jarett J.K."/>
            <person name="Geller-Mcgrath D.E."/>
            <person name="Sieber C.M.K."/>
            <person name="Emerson J.B."/>
            <person name="Anantharaman K."/>
            <person name="Thomas B.C."/>
            <person name="Malmstrom R."/>
            <person name="Stieglmeier M."/>
            <person name="Klingl A."/>
            <person name="Woyke T."/>
            <person name="Ryan C.M."/>
            <person name="Banfield J.F."/>
        </authorList>
    </citation>
    <scope>NUCLEOTIDE SEQUENCE [LARGE SCALE GENOMIC DNA]</scope>
</reference>
<keyword evidence="1" id="KW-1133">Transmembrane helix</keyword>